<evidence type="ECO:0000256" key="1">
    <source>
        <dbReference type="ARBA" id="ARBA00023125"/>
    </source>
</evidence>
<feature type="DNA-binding region" description="H-T-H motif" evidence="2">
    <location>
        <begin position="25"/>
        <end position="44"/>
    </location>
</feature>
<dbReference type="EMBL" id="BASZ01000004">
    <property type="protein sequence ID" value="GAD48607.1"/>
    <property type="molecule type" value="Genomic_DNA"/>
</dbReference>
<keyword evidence="5" id="KW-1185">Reference proteome</keyword>
<evidence type="ECO:0000256" key="2">
    <source>
        <dbReference type="PROSITE-ProRule" id="PRU00335"/>
    </source>
</evidence>
<sequence>MIRTRASLHRALLSLAERVSFADITVTAIAGEAGIGYATFFRHYPDKHSLLTAIAGEFIDELMGEIRVPTAADTRNAAMILARFVDERRAICHALLVGAGDEMRRKITDRVVQGATAMPDTAPHRFPRALLITQMVSSMLAILAWWLDNPGALNRDELAEALDRLALIPALG</sequence>
<comment type="caution">
    <text evidence="4">The sequence shown here is derived from an EMBL/GenBank/DDBJ whole genome shotgun (WGS) entry which is preliminary data.</text>
</comment>
<protein>
    <submittedName>
        <fullName evidence="4">Putative TetR family transcriptional regulator</fullName>
    </submittedName>
</protein>
<gene>
    <name evidence="4" type="ORF">NT2_04_00180</name>
</gene>
<dbReference type="PANTHER" id="PTHR43479:SF7">
    <property type="entry name" value="TETR-FAMILY TRANSCRIPTIONAL REGULATOR"/>
    <property type="match status" value="1"/>
</dbReference>
<dbReference type="InterPro" id="IPR001647">
    <property type="entry name" value="HTH_TetR"/>
</dbReference>
<dbReference type="eggNOG" id="COG1309">
    <property type="taxonomic scope" value="Bacteria"/>
</dbReference>
<evidence type="ECO:0000313" key="4">
    <source>
        <dbReference type="EMBL" id="GAD48607.1"/>
    </source>
</evidence>
<organism evidence="4 5">
    <name type="scientific">Caenibius tardaugens NBRC 16725</name>
    <dbReference type="NCBI Taxonomy" id="1219035"/>
    <lineage>
        <taxon>Bacteria</taxon>
        <taxon>Pseudomonadati</taxon>
        <taxon>Pseudomonadota</taxon>
        <taxon>Alphaproteobacteria</taxon>
        <taxon>Sphingomonadales</taxon>
        <taxon>Erythrobacteraceae</taxon>
        <taxon>Caenibius</taxon>
    </lineage>
</organism>
<dbReference type="PROSITE" id="PS50977">
    <property type="entry name" value="HTH_TETR_2"/>
    <property type="match status" value="1"/>
</dbReference>
<dbReference type="SUPFAM" id="SSF46689">
    <property type="entry name" value="Homeodomain-like"/>
    <property type="match status" value="1"/>
</dbReference>
<dbReference type="AlphaFoldDB" id="U2YK20"/>
<dbReference type="RefSeq" id="WP_021689514.1">
    <property type="nucleotide sequence ID" value="NZ_BASZ01000004.1"/>
</dbReference>
<dbReference type="Pfam" id="PF00440">
    <property type="entry name" value="TetR_N"/>
    <property type="match status" value="1"/>
</dbReference>
<feature type="domain" description="HTH tetR-type" evidence="3">
    <location>
        <begin position="2"/>
        <end position="62"/>
    </location>
</feature>
<dbReference type="Gene3D" id="1.10.357.10">
    <property type="entry name" value="Tetracycline Repressor, domain 2"/>
    <property type="match status" value="1"/>
</dbReference>
<proteinExistence type="predicted"/>
<dbReference type="InterPro" id="IPR009057">
    <property type="entry name" value="Homeodomain-like_sf"/>
</dbReference>
<keyword evidence="1 2" id="KW-0238">DNA-binding</keyword>
<accession>U2YK20</accession>
<dbReference type="GO" id="GO:0003677">
    <property type="term" value="F:DNA binding"/>
    <property type="evidence" value="ECO:0007669"/>
    <property type="project" value="UniProtKB-UniRule"/>
</dbReference>
<dbReference type="PANTHER" id="PTHR43479">
    <property type="entry name" value="ACREF/ENVCD OPERON REPRESSOR-RELATED"/>
    <property type="match status" value="1"/>
</dbReference>
<dbReference type="Proteomes" id="UP000016568">
    <property type="component" value="Unassembled WGS sequence"/>
</dbReference>
<dbReference type="InterPro" id="IPR050624">
    <property type="entry name" value="HTH-type_Tx_Regulator"/>
</dbReference>
<name>U2YK20_9SPHN</name>
<evidence type="ECO:0000259" key="3">
    <source>
        <dbReference type="PROSITE" id="PS50977"/>
    </source>
</evidence>
<reference evidence="4 5" key="1">
    <citation type="submission" date="2013-09" db="EMBL/GenBank/DDBJ databases">
        <title>Whole genome shotgun sequence of Novosphingobium tardaugens NBRC 16725.</title>
        <authorList>
            <person name="Isaki S."/>
            <person name="Hosoyama A."/>
            <person name="Tsuchikane K."/>
            <person name="Katsumata H."/>
            <person name="Ando Y."/>
            <person name="Yamazaki S."/>
            <person name="Fujita N."/>
        </authorList>
    </citation>
    <scope>NUCLEOTIDE SEQUENCE [LARGE SCALE GENOMIC DNA]</scope>
    <source>
        <strain evidence="4 5">NBRC 16725</strain>
    </source>
</reference>
<evidence type="ECO:0000313" key="5">
    <source>
        <dbReference type="Proteomes" id="UP000016568"/>
    </source>
</evidence>